<name>G9WEX0_9LACO</name>
<dbReference type="Proteomes" id="UP000004959">
    <property type="component" value="Chromosome"/>
</dbReference>
<reference evidence="1 2" key="1">
    <citation type="journal article" date="2012" name="PLoS ONE">
        <title>Functional divergence in the genus oenococcus as predicted by genome sequencing of the newly-described species, Oenococcus kitaharae.</title>
        <authorList>
            <person name="Borneman A.R."/>
            <person name="McCarthy J.M."/>
            <person name="Chambers P.J."/>
            <person name="Bartowsky E.J."/>
        </authorList>
    </citation>
    <scope>NUCLEOTIDE SEQUENCE [LARGE SCALE GENOMIC DNA]</scope>
    <source>
        <strain evidence="2">DSM17330</strain>
    </source>
</reference>
<gene>
    <name evidence="1" type="ORF">OKIT_0409</name>
</gene>
<accession>G9WEX0</accession>
<dbReference type="RefSeq" id="WP_007744864.1">
    <property type="nucleotide sequence ID" value="NZ_CM001398.1"/>
</dbReference>
<dbReference type="EMBL" id="AFVZ01000001">
    <property type="protein sequence ID" value="EHN58530.1"/>
    <property type="molecule type" value="Genomic_DNA"/>
</dbReference>
<organism evidence="1 2">
    <name type="scientific">Oenococcus kitaharae DSM 17330</name>
    <dbReference type="NCBI Taxonomy" id="1045004"/>
    <lineage>
        <taxon>Bacteria</taxon>
        <taxon>Bacillati</taxon>
        <taxon>Bacillota</taxon>
        <taxon>Bacilli</taxon>
        <taxon>Lactobacillales</taxon>
        <taxon>Lactobacillaceae</taxon>
        <taxon>Oenococcus</taxon>
    </lineage>
</organism>
<protein>
    <submittedName>
        <fullName evidence="1">Uncharacterized protein</fullName>
    </submittedName>
</protein>
<keyword evidence="2" id="KW-1185">Reference proteome</keyword>
<proteinExistence type="predicted"/>
<evidence type="ECO:0000313" key="2">
    <source>
        <dbReference type="Proteomes" id="UP000004959"/>
    </source>
</evidence>
<evidence type="ECO:0000313" key="1">
    <source>
        <dbReference type="EMBL" id="EHN58530.1"/>
    </source>
</evidence>
<sequence length="181" mass="20566">MANSRNYKKGWLVDDRYTDLSLDGKSALLPLFDKTDDLGLIVNPKSALKGQGIDTNALQELTNAGYLLRVDNGHTPAYLFKEWSGIQHLRHFQISGIFNQLLIPDLFVDDKGLTVYKNNQQAENESFISNHQLLIENIYQTSANFSPLKKWLTENSHILSEAMIQRIQILLSHNPQETPSL</sequence>
<dbReference type="AlphaFoldDB" id="G9WEX0"/>
<comment type="caution">
    <text evidence="1">The sequence shown here is derived from an EMBL/GenBank/DDBJ whole genome shotgun (WGS) entry which is preliminary data.</text>
</comment>
<dbReference type="STRING" id="336988.NT96_05205"/>
<dbReference type="OrthoDB" id="9788567at2"/>
<dbReference type="HOGENOM" id="CLU_1446289_0_0_9"/>
<dbReference type="PATRIC" id="fig|1045004.4.peg.408"/>